<gene>
    <name evidence="3" type="ORF">SAMN04488045_1318</name>
</gene>
<keyword evidence="4" id="KW-1185">Reference proteome</keyword>
<accession>A0A1H5W5P6</accession>
<organism evidence="3 4">
    <name type="scientific">Thalassococcus halodurans</name>
    <dbReference type="NCBI Taxonomy" id="373675"/>
    <lineage>
        <taxon>Bacteria</taxon>
        <taxon>Pseudomonadati</taxon>
        <taxon>Pseudomonadota</taxon>
        <taxon>Alphaproteobacteria</taxon>
        <taxon>Rhodobacterales</taxon>
        <taxon>Roseobacteraceae</taxon>
        <taxon>Thalassococcus</taxon>
    </lineage>
</organism>
<dbReference type="RefSeq" id="WP_146064512.1">
    <property type="nucleotide sequence ID" value="NZ_FNUZ01000002.1"/>
</dbReference>
<evidence type="ECO:0000256" key="2">
    <source>
        <dbReference type="SAM" id="MobiDB-lite"/>
    </source>
</evidence>
<evidence type="ECO:0000256" key="1">
    <source>
        <dbReference type="SAM" id="Coils"/>
    </source>
</evidence>
<sequence>MQPPSRPFAGLHIPTAEGVTLERFLRCAKVVLSERDGGSAKASVTHGAVASERLMVKVEIQKIPGEGAHVSFQMGRRRGHKSPDPETMARILADIVLRASTLVEVSAVEWLQPSIKLAPQEFQNSMRYVSPKRGINIQQHEMEGQSAEVDEVEENLARLFRETDLGDADAGETSGTHSESWASTGGKESPDTSKKSLMKRAFRRIRKS</sequence>
<evidence type="ECO:0000313" key="3">
    <source>
        <dbReference type="EMBL" id="SEF94834.1"/>
    </source>
</evidence>
<evidence type="ECO:0000313" key="4">
    <source>
        <dbReference type="Proteomes" id="UP000236752"/>
    </source>
</evidence>
<feature type="region of interest" description="Disordered" evidence="2">
    <location>
        <begin position="162"/>
        <end position="208"/>
    </location>
</feature>
<feature type="coiled-coil region" evidence="1">
    <location>
        <begin position="135"/>
        <end position="162"/>
    </location>
</feature>
<dbReference type="OrthoDB" id="7831789at2"/>
<reference evidence="3 4" key="1">
    <citation type="submission" date="2016-10" db="EMBL/GenBank/DDBJ databases">
        <authorList>
            <person name="de Groot N.N."/>
        </authorList>
    </citation>
    <scope>NUCLEOTIDE SEQUENCE [LARGE SCALE GENOMIC DNA]</scope>
    <source>
        <strain evidence="3 4">DSM 26915</strain>
    </source>
</reference>
<dbReference type="AlphaFoldDB" id="A0A1H5W5P6"/>
<keyword evidence="1" id="KW-0175">Coiled coil</keyword>
<feature type="compositionally biased region" description="Polar residues" evidence="2">
    <location>
        <begin position="173"/>
        <end position="183"/>
    </location>
</feature>
<dbReference type="Proteomes" id="UP000236752">
    <property type="component" value="Unassembled WGS sequence"/>
</dbReference>
<dbReference type="EMBL" id="FNUZ01000002">
    <property type="protein sequence ID" value="SEF94834.1"/>
    <property type="molecule type" value="Genomic_DNA"/>
</dbReference>
<proteinExistence type="predicted"/>
<feature type="compositionally biased region" description="Basic residues" evidence="2">
    <location>
        <begin position="196"/>
        <end position="208"/>
    </location>
</feature>
<protein>
    <submittedName>
        <fullName evidence="3">Uncharacterized protein</fullName>
    </submittedName>
</protein>
<name>A0A1H5W5P6_9RHOB</name>